<protein>
    <submittedName>
        <fullName evidence="2">Glutamine amidotransferase</fullName>
    </submittedName>
</protein>
<evidence type="ECO:0000259" key="1">
    <source>
        <dbReference type="Pfam" id="PF00117"/>
    </source>
</evidence>
<feature type="domain" description="Glutamine amidotransferase" evidence="1">
    <location>
        <begin position="109"/>
        <end position="244"/>
    </location>
</feature>
<dbReference type="AlphaFoldDB" id="A0A9P0VZ24"/>
<name>A0A9P0VZ24_9ASCO</name>
<dbReference type="SUPFAM" id="SSF52317">
    <property type="entry name" value="Class I glutamine amidotransferase-like"/>
    <property type="match status" value="1"/>
</dbReference>
<sequence length="293" mass="32590">MTITSPRHIAIIVTDTPIDGIYEKYGDFGDRSINLLESAECKTPTKKYQVCFEEKSDYTEALNNVFAELERNWNSGVIQAVLITGSRTDSFASHLPWVARLDKFLKEYILDAGNTTIPTAGICFGHQIMAKMLGCKVGRNLPELGYELGITTVELNREIFEIEKSPFLSSLVHENSNLFDHLNIVEFHQDIVYDLPPPGVCEALNTSFKGIGSTAKCAIQGIVTANGNVKILTFQGHPEFTTPETLDMLQSDLDQNIITKNQFEKSVYATKSLNNQGVIIGKSIVEFFKLNSV</sequence>
<evidence type="ECO:0000313" key="2">
    <source>
        <dbReference type="EMBL" id="CAH2353093.1"/>
    </source>
</evidence>
<reference evidence="2" key="1">
    <citation type="submission" date="2022-03" db="EMBL/GenBank/DDBJ databases">
        <authorList>
            <person name="Legras J.-L."/>
            <person name="Devillers H."/>
            <person name="Grondin C."/>
        </authorList>
    </citation>
    <scope>NUCLEOTIDE SEQUENCE</scope>
    <source>
        <strain evidence="2">CLIB 1423</strain>
    </source>
</reference>
<organism evidence="2 3">
    <name type="scientific">[Candida] railenensis</name>
    <dbReference type="NCBI Taxonomy" id="45579"/>
    <lineage>
        <taxon>Eukaryota</taxon>
        <taxon>Fungi</taxon>
        <taxon>Dikarya</taxon>
        <taxon>Ascomycota</taxon>
        <taxon>Saccharomycotina</taxon>
        <taxon>Pichiomycetes</taxon>
        <taxon>Debaryomycetaceae</taxon>
        <taxon>Kurtzmaniella</taxon>
    </lineage>
</organism>
<evidence type="ECO:0000313" key="3">
    <source>
        <dbReference type="Proteomes" id="UP000837801"/>
    </source>
</evidence>
<dbReference type="Gene3D" id="3.40.50.880">
    <property type="match status" value="1"/>
</dbReference>
<comment type="caution">
    <text evidence="2">The sequence shown here is derived from an EMBL/GenBank/DDBJ whole genome shotgun (WGS) entry which is preliminary data.</text>
</comment>
<proteinExistence type="predicted"/>
<dbReference type="PANTHER" id="PTHR42695">
    <property type="entry name" value="GLUTAMINE AMIDOTRANSFERASE YLR126C-RELATED"/>
    <property type="match status" value="1"/>
</dbReference>
<accession>A0A9P0VZ24</accession>
<dbReference type="CDD" id="cd01741">
    <property type="entry name" value="GATase1_1"/>
    <property type="match status" value="1"/>
</dbReference>
<keyword evidence="3" id="KW-1185">Reference proteome</keyword>
<gene>
    <name evidence="2" type="ORF">CLIB1423_09S02630</name>
</gene>
<dbReference type="InterPro" id="IPR017926">
    <property type="entry name" value="GATASE"/>
</dbReference>
<dbReference type="EMBL" id="CAKXYY010000009">
    <property type="protein sequence ID" value="CAH2353093.1"/>
    <property type="molecule type" value="Genomic_DNA"/>
</dbReference>
<keyword evidence="2" id="KW-0315">Glutamine amidotransferase</keyword>
<dbReference type="Proteomes" id="UP000837801">
    <property type="component" value="Unassembled WGS sequence"/>
</dbReference>
<dbReference type="GO" id="GO:0005829">
    <property type="term" value="C:cytosol"/>
    <property type="evidence" value="ECO:0007669"/>
    <property type="project" value="TreeGrafter"/>
</dbReference>
<dbReference type="InterPro" id="IPR029062">
    <property type="entry name" value="Class_I_gatase-like"/>
</dbReference>
<dbReference type="PANTHER" id="PTHR42695:SF5">
    <property type="entry name" value="GLUTAMINE AMIDOTRANSFERASE YLR126C-RELATED"/>
    <property type="match status" value="1"/>
</dbReference>
<dbReference type="GO" id="GO:0005634">
    <property type="term" value="C:nucleus"/>
    <property type="evidence" value="ECO:0007669"/>
    <property type="project" value="TreeGrafter"/>
</dbReference>
<dbReference type="InterPro" id="IPR044992">
    <property type="entry name" value="ChyE-like"/>
</dbReference>
<dbReference type="PROSITE" id="PS51273">
    <property type="entry name" value="GATASE_TYPE_1"/>
    <property type="match status" value="1"/>
</dbReference>
<dbReference type="Pfam" id="PF00117">
    <property type="entry name" value="GATase"/>
    <property type="match status" value="1"/>
</dbReference>
<dbReference type="OrthoDB" id="92161at2759"/>